<dbReference type="Gramene" id="Ma11_t03990.1">
    <property type="protein sequence ID" value="Ma11_p03990.1"/>
    <property type="gene ID" value="Ma11_g03990"/>
</dbReference>
<dbReference type="InParanoid" id="A0A804L408"/>
<evidence type="ECO:0000313" key="2">
    <source>
        <dbReference type="EnsemblPlants" id="Ma11_p03990.1"/>
    </source>
</evidence>
<dbReference type="EnsemblPlants" id="Ma11_t03990.1">
    <property type="protein sequence ID" value="Ma11_p03990.1"/>
    <property type="gene ID" value="Ma11_g03990"/>
</dbReference>
<reference evidence="2" key="1">
    <citation type="submission" date="2021-05" db="UniProtKB">
        <authorList>
            <consortium name="EnsemblPlants"/>
        </authorList>
    </citation>
    <scope>IDENTIFICATION</scope>
    <source>
        <strain evidence="2">subsp. malaccensis</strain>
    </source>
</reference>
<feature type="transmembrane region" description="Helical" evidence="1">
    <location>
        <begin position="12"/>
        <end position="29"/>
    </location>
</feature>
<proteinExistence type="predicted"/>
<name>A0A804L408_MUSAM</name>
<keyword evidence="1" id="KW-0812">Transmembrane</keyword>
<organism evidence="2 3">
    <name type="scientific">Musa acuminata subsp. malaccensis</name>
    <name type="common">Wild banana</name>
    <name type="synonym">Musa malaccensis</name>
    <dbReference type="NCBI Taxonomy" id="214687"/>
    <lineage>
        <taxon>Eukaryota</taxon>
        <taxon>Viridiplantae</taxon>
        <taxon>Streptophyta</taxon>
        <taxon>Embryophyta</taxon>
        <taxon>Tracheophyta</taxon>
        <taxon>Spermatophyta</taxon>
        <taxon>Magnoliopsida</taxon>
        <taxon>Liliopsida</taxon>
        <taxon>Zingiberales</taxon>
        <taxon>Musaceae</taxon>
        <taxon>Musa</taxon>
    </lineage>
</organism>
<dbReference type="AlphaFoldDB" id="A0A804L408"/>
<keyword evidence="3" id="KW-1185">Reference proteome</keyword>
<evidence type="ECO:0000313" key="3">
    <source>
        <dbReference type="Proteomes" id="UP000012960"/>
    </source>
</evidence>
<keyword evidence="1" id="KW-1133">Transmembrane helix</keyword>
<dbReference type="Proteomes" id="UP000012960">
    <property type="component" value="Unplaced"/>
</dbReference>
<accession>A0A804L408</accession>
<sequence length="30" mass="3505">MVYPLSSFKVTLSYFQNVICFSVFFSTVYS</sequence>
<protein>
    <submittedName>
        <fullName evidence="2">Uncharacterized protein</fullName>
    </submittedName>
</protein>
<evidence type="ECO:0000256" key="1">
    <source>
        <dbReference type="SAM" id="Phobius"/>
    </source>
</evidence>
<keyword evidence="1" id="KW-0472">Membrane</keyword>